<proteinExistence type="predicted"/>
<keyword evidence="3" id="KW-1185">Reference proteome</keyword>
<dbReference type="Proteomes" id="UP000070188">
    <property type="component" value="Unassembled WGS sequence"/>
</dbReference>
<comment type="caution">
    <text evidence="2">The sequence shown here is derived from an EMBL/GenBank/DDBJ whole genome shotgun (WGS) entry which is preliminary data.</text>
</comment>
<reference evidence="3" key="1">
    <citation type="submission" date="2015-04" db="EMBL/GenBank/DDBJ databases">
        <title>Physiological reanalysis, assessment of diazotrophy, and genome sequences of multiple isolates of Streptomyces thermoautotrophicus.</title>
        <authorList>
            <person name="MacKellar D.C."/>
            <person name="Lieber L."/>
            <person name="Norman J."/>
            <person name="Bolger A."/>
            <person name="Tobin C."/>
            <person name="Murray J.W."/>
            <person name="Chang R."/>
            <person name="Ford T."/>
            <person name="Nguyen P.Q."/>
            <person name="Woodward J."/>
            <person name="Permingeat H."/>
            <person name="Joshi N.S."/>
            <person name="Silver P.A."/>
            <person name="Usadel B."/>
            <person name="Rutherford A.W."/>
            <person name="Friesen M."/>
            <person name="Prell J."/>
        </authorList>
    </citation>
    <scope>NUCLEOTIDE SEQUENCE [LARGE SCALE GENOMIC DNA]</scope>
    <source>
        <strain evidence="3">H1</strain>
    </source>
</reference>
<evidence type="ECO:0000256" key="1">
    <source>
        <dbReference type="SAM" id="MobiDB-lite"/>
    </source>
</evidence>
<feature type="region of interest" description="Disordered" evidence="1">
    <location>
        <begin position="26"/>
        <end position="51"/>
    </location>
</feature>
<dbReference type="PATRIC" id="fig|1469144.10.peg.2951"/>
<gene>
    <name evidence="2" type="ORF">LI90_2727</name>
</gene>
<dbReference type="STRING" id="1469144.LI90_2727"/>
<protein>
    <submittedName>
        <fullName evidence="2">Uncharacterized protein</fullName>
    </submittedName>
</protein>
<evidence type="ECO:0000313" key="2">
    <source>
        <dbReference type="EMBL" id="KWX01695.1"/>
    </source>
</evidence>
<organism evidence="2 3">
    <name type="scientific">Carbonactinospora thermoautotrophica</name>
    <dbReference type="NCBI Taxonomy" id="1469144"/>
    <lineage>
        <taxon>Bacteria</taxon>
        <taxon>Bacillati</taxon>
        <taxon>Actinomycetota</taxon>
        <taxon>Actinomycetes</taxon>
        <taxon>Kitasatosporales</taxon>
        <taxon>Carbonactinosporaceae</taxon>
        <taxon>Carbonactinospora</taxon>
    </lineage>
</organism>
<accession>A0A132MUW2</accession>
<evidence type="ECO:0000313" key="3">
    <source>
        <dbReference type="Proteomes" id="UP000070188"/>
    </source>
</evidence>
<dbReference type="AlphaFoldDB" id="A0A132MUW2"/>
<name>A0A132MUW2_9ACTN</name>
<sequence>MPSQADPESLGDLVEDCRSLEPVTVPAAEALPPALDEEARPPRPDAGIPDSAVALLDGMSDYGD</sequence>
<dbReference type="EMBL" id="LAXD01000001">
    <property type="protein sequence ID" value="KWX01695.1"/>
    <property type="molecule type" value="Genomic_DNA"/>
</dbReference>